<evidence type="ECO:0000313" key="5">
    <source>
        <dbReference type="EMBL" id="KHJ55735.1"/>
    </source>
</evidence>
<gene>
    <name evidence="5" type="ORF">LA66_03595</name>
</gene>
<dbReference type="SMART" id="SM00642">
    <property type="entry name" value="Aamy"/>
    <property type="match status" value="1"/>
</dbReference>
<keyword evidence="3" id="KW-0326">Glycosidase</keyword>
<dbReference type="NCBIfam" id="TIGR02100">
    <property type="entry name" value="glgX_debranch"/>
    <property type="match status" value="1"/>
</dbReference>
<reference evidence="5 6" key="1">
    <citation type="submission" date="2014-09" db="EMBL/GenBank/DDBJ databases">
        <title>Isolation and characterization of Aurantimonas altamirensis ON-56566 from clinical sample following a dog bite.</title>
        <authorList>
            <person name="Eshaghi A."/>
            <person name="Li A."/>
            <person name="Shahinas D."/>
            <person name="Bahn P."/>
            <person name="Kus J.V."/>
            <person name="Patel S.N."/>
        </authorList>
    </citation>
    <scope>NUCLEOTIDE SEQUENCE [LARGE SCALE GENOMIC DNA]</scope>
    <source>
        <strain evidence="5 6">ON-56566</strain>
    </source>
</reference>
<dbReference type="SUPFAM" id="SSF51445">
    <property type="entry name" value="(Trans)glycosidases"/>
    <property type="match status" value="1"/>
</dbReference>
<dbReference type="InterPro" id="IPR011837">
    <property type="entry name" value="Glycogen_debranch_GlgX"/>
</dbReference>
<dbReference type="InterPro" id="IPR004193">
    <property type="entry name" value="Glyco_hydro_13_N"/>
</dbReference>
<sequence>MAGRRLTGITAERGLPPRLGAVVDGDGAHVSIVSRHADRMELCLFEGGMTRENRRLALPGRQGDVFFGFVPGLKAGALYGYRAYGPWQPASGHRFDPAKLLVDPYAIALDRPYAYDPRLSAPPDAAVDTASLVPRAIVTDLPLDAAPMPPSIPGFTYELPVRGFSMRHDGIAPSLRGTLAALAEPALMDHVAGLGVQTVELMPLCGWIDERHLHALGLRNAWGYNPVTHMALDPRLAPGGYGELRRVVDAFHARGIRVLVDVVLNHSGESDEFGPTLSYRGLDNCLYYRTHPDDPGLLVNDTGCGNTLALERGPVGRMALDALRLMVQAAGVDGFRYDLGTVLGRTETGYFDPDAPLLRQIAEDPILCDRIHVMEPWDIGPGGYQLGNFKPPYHEWQDRFRDDIRRFWKGEDAMVGALATRLAGSADLFQRNGRLPSAGVNFIAAHDGFSLADIVAYERKHNEANGEDNRDGHNENHSWNWGVEGFTRDAAVIEARRRDIRALLATLFVARGTPMLTAGDEFGRTQGGNNNAYAQDNDLSWLDWAAADRAQADFTARLAALRARHAALSADAWLSGEPTEGCDLPDATWYGEDGILTIDGWQQADRRLLGLFLRRADDGVLVVFNAGMDEALMALPPARPGRRLVVKLRSDTPEAGEATESDMLRVGPRSVTILVEEAGDPSQSAA</sequence>
<accession>A0A0B1QAA0</accession>
<evidence type="ECO:0000259" key="4">
    <source>
        <dbReference type="SMART" id="SM00642"/>
    </source>
</evidence>
<dbReference type="PANTHER" id="PTHR43002">
    <property type="entry name" value="GLYCOGEN DEBRANCHING ENZYME"/>
    <property type="match status" value="1"/>
</dbReference>
<evidence type="ECO:0000313" key="6">
    <source>
        <dbReference type="Proteomes" id="UP000030826"/>
    </source>
</evidence>
<protein>
    <submittedName>
        <fullName evidence="5">Glycogen debranching protein</fullName>
    </submittedName>
</protein>
<dbReference type="InterPro" id="IPR013783">
    <property type="entry name" value="Ig-like_fold"/>
</dbReference>
<dbReference type="OrthoDB" id="3236218at2"/>
<dbReference type="GO" id="GO:0004135">
    <property type="term" value="F:amylo-alpha-1,6-glucosidase activity"/>
    <property type="evidence" value="ECO:0007669"/>
    <property type="project" value="InterPro"/>
</dbReference>
<dbReference type="CDD" id="cd11326">
    <property type="entry name" value="AmyAc_Glg_debranch"/>
    <property type="match status" value="1"/>
</dbReference>
<dbReference type="Proteomes" id="UP000030826">
    <property type="component" value="Unassembled WGS sequence"/>
</dbReference>
<keyword evidence="2" id="KW-0378">Hydrolase</keyword>
<name>A0A0B1QAA0_9HYPH</name>
<dbReference type="Gene3D" id="3.20.20.80">
    <property type="entry name" value="Glycosidases"/>
    <property type="match status" value="1"/>
</dbReference>
<dbReference type="EMBL" id="JRFJ01000001">
    <property type="protein sequence ID" value="KHJ55735.1"/>
    <property type="molecule type" value="Genomic_DNA"/>
</dbReference>
<dbReference type="SUPFAM" id="SSF51011">
    <property type="entry name" value="Glycosyl hydrolase domain"/>
    <property type="match status" value="1"/>
</dbReference>
<evidence type="ECO:0000256" key="3">
    <source>
        <dbReference type="ARBA" id="ARBA00023295"/>
    </source>
</evidence>
<dbReference type="InterPro" id="IPR006047">
    <property type="entry name" value="GH13_cat_dom"/>
</dbReference>
<dbReference type="STRING" id="370622.LA66_03595"/>
<evidence type="ECO:0000256" key="2">
    <source>
        <dbReference type="ARBA" id="ARBA00022801"/>
    </source>
</evidence>
<comment type="caution">
    <text evidence="5">The sequence shown here is derived from an EMBL/GenBank/DDBJ whole genome shotgun (WGS) entry which is preliminary data.</text>
</comment>
<comment type="similarity">
    <text evidence="1">Belongs to the glycosyl hydrolase 13 family.</text>
</comment>
<organism evidence="5 6">
    <name type="scientific">Aureimonas altamirensis</name>
    <dbReference type="NCBI Taxonomy" id="370622"/>
    <lineage>
        <taxon>Bacteria</taxon>
        <taxon>Pseudomonadati</taxon>
        <taxon>Pseudomonadota</taxon>
        <taxon>Alphaproteobacteria</taxon>
        <taxon>Hyphomicrobiales</taxon>
        <taxon>Aurantimonadaceae</taxon>
        <taxon>Aureimonas</taxon>
    </lineage>
</organism>
<dbReference type="InterPro" id="IPR017853">
    <property type="entry name" value="GH"/>
</dbReference>
<dbReference type="SUPFAM" id="SSF81296">
    <property type="entry name" value="E set domains"/>
    <property type="match status" value="1"/>
</dbReference>
<dbReference type="AlphaFoldDB" id="A0A0B1QAA0"/>
<dbReference type="Pfam" id="PF02922">
    <property type="entry name" value="CBM_48"/>
    <property type="match status" value="1"/>
</dbReference>
<proteinExistence type="inferred from homology"/>
<dbReference type="InterPro" id="IPR014756">
    <property type="entry name" value="Ig_E-set"/>
</dbReference>
<dbReference type="CDD" id="cd02856">
    <property type="entry name" value="E_set_GDE_Isoamylase_N"/>
    <property type="match status" value="1"/>
</dbReference>
<dbReference type="GO" id="GO:0005980">
    <property type="term" value="P:glycogen catabolic process"/>
    <property type="evidence" value="ECO:0007669"/>
    <property type="project" value="InterPro"/>
</dbReference>
<dbReference type="RefSeq" id="WP_039190695.1">
    <property type="nucleotide sequence ID" value="NZ_JRFJ01000001.1"/>
</dbReference>
<evidence type="ECO:0000256" key="1">
    <source>
        <dbReference type="ARBA" id="ARBA00008061"/>
    </source>
</evidence>
<feature type="domain" description="Glycosyl hydrolase family 13 catalytic" evidence="4">
    <location>
        <begin position="158"/>
        <end position="562"/>
    </location>
</feature>
<dbReference type="InterPro" id="IPR044505">
    <property type="entry name" value="GlgX_Isoamylase_N_E_set"/>
</dbReference>
<dbReference type="Gene3D" id="2.60.40.10">
    <property type="entry name" value="Immunoglobulins"/>
    <property type="match status" value="1"/>
</dbReference>